<accession>A0A2P5BET6</accession>
<dbReference type="AlphaFoldDB" id="A0A2P5BET6"/>
<proteinExistence type="predicted"/>
<keyword evidence="2" id="KW-1185">Reference proteome</keyword>
<organism evidence="1 2">
    <name type="scientific">Trema orientale</name>
    <name type="common">Charcoal tree</name>
    <name type="synonym">Celtis orientalis</name>
    <dbReference type="NCBI Taxonomy" id="63057"/>
    <lineage>
        <taxon>Eukaryota</taxon>
        <taxon>Viridiplantae</taxon>
        <taxon>Streptophyta</taxon>
        <taxon>Embryophyta</taxon>
        <taxon>Tracheophyta</taxon>
        <taxon>Spermatophyta</taxon>
        <taxon>Magnoliopsida</taxon>
        <taxon>eudicotyledons</taxon>
        <taxon>Gunneridae</taxon>
        <taxon>Pentapetalae</taxon>
        <taxon>rosids</taxon>
        <taxon>fabids</taxon>
        <taxon>Rosales</taxon>
        <taxon>Cannabaceae</taxon>
        <taxon>Trema</taxon>
    </lineage>
</organism>
<comment type="caution">
    <text evidence="1">The sequence shown here is derived from an EMBL/GenBank/DDBJ whole genome shotgun (WGS) entry which is preliminary data.</text>
</comment>
<reference evidence="2" key="1">
    <citation type="submission" date="2016-06" db="EMBL/GenBank/DDBJ databases">
        <title>Parallel loss of symbiosis genes in relatives of nitrogen-fixing non-legume Parasponia.</title>
        <authorList>
            <person name="Van Velzen R."/>
            <person name="Holmer R."/>
            <person name="Bu F."/>
            <person name="Rutten L."/>
            <person name="Van Zeijl A."/>
            <person name="Liu W."/>
            <person name="Santuari L."/>
            <person name="Cao Q."/>
            <person name="Sharma T."/>
            <person name="Shen D."/>
            <person name="Roswanjaya Y."/>
            <person name="Wardhani T."/>
            <person name="Kalhor M.S."/>
            <person name="Jansen J."/>
            <person name="Van den Hoogen J."/>
            <person name="Gungor B."/>
            <person name="Hartog M."/>
            <person name="Hontelez J."/>
            <person name="Verver J."/>
            <person name="Yang W.-C."/>
            <person name="Schijlen E."/>
            <person name="Repin R."/>
            <person name="Schilthuizen M."/>
            <person name="Schranz E."/>
            <person name="Heidstra R."/>
            <person name="Miyata K."/>
            <person name="Fedorova E."/>
            <person name="Kohlen W."/>
            <person name="Bisseling T."/>
            <person name="Smit S."/>
            <person name="Geurts R."/>
        </authorList>
    </citation>
    <scope>NUCLEOTIDE SEQUENCE [LARGE SCALE GENOMIC DNA]</scope>
    <source>
        <strain evidence="2">cv. RG33-2</strain>
    </source>
</reference>
<dbReference type="EMBL" id="JXTC01000538">
    <property type="protein sequence ID" value="PON47266.1"/>
    <property type="molecule type" value="Genomic_DNA"/>
</dbReference>
<evidence type="ECO:0000313" key="2">
    <source>
        <dbReference type="Proteomes" id="UP000237000"/>
    </source>
</evidence>
<sequence>MAIVVEEIIGDPTLLTNLSIGDQKSTIDELEEIIGDPTPLMNLSIYDRRSTINELKKRSVAVKEFEWR</sequence>
<name>A0A2P5BET6_TREOI</name>
<gene>
    <name evidence="1" type="ORF">TorRG33x02_323860</name>
</gene>
<dbReference type="InParanoid" id="A0A2P5BET6"/>
<evidence type="ECO:0000313" key="1">
    <source>
        <dbReference type="EMBL" id="PON47266.1"/>
    </source>
</evidence>
<protein>
    <submittedName>
        <fullName evidence="1">Uncharacterized protein</fullName>
    </submittedName>
</protein>
<dbReference type="Proteomes" id="UP000237000">
    <property type="component" value="Unassembled WGS sequence"/>
</dbReference>